<dbReference type="Proteomes" id="UP000265520">
    <property type="component" value="Unassembled WGS sequence"/>
</dbReference>
<gene>
    <name evidence="7" type="ORF">A2U01_0002403</name>
</gene>
<accession>A0A392M2Q6</accession>
<dbReference type="CDD" id="cd10017">
    <property type="entry name" value="B3_DNA"/>
    <property type="match status" value="1"/>
</dbReference>
<protein>
    <submittedName>
        <fullName evidence="7">Auxin response factor 9-like</fullName>
    </submittedName>
</protein>
<dbReference type="GO" id="GO:0003677">
    <property type="term" value="F:DNA binding"/>
    <property type="evidence" value="ECO:0007669"/>
    <property type="project" value="UniProtKB-KW"/>
</dbReference>
<evidence type="ECO:0000313" key="8">
    <source>
        <dbReference type="Proteomes" id="UP000265520"/>
    </source>
</evidence>
<evidence type="ECO:0000259" key="6">
    <source>
        <dbReference type="PROSITE" id="PS50863"/>
    </source>
</evidence>
<keyword evidence="4" id="KW-0804">Transcription</keyword>
<feature type="domain" description="TF-B3" evidence="6">
    <location>
        <begin position="32"/>
        <end position="92"/>
    </location>
</feature>
<evidence type="ECO:0000256" key="5">
    <source>
        <dbReference type="ARBA" id="ARBA00023242"/>
    </source>
</evidence>
<comment type="subcellular location">
    <subcellularLocation>
        <location evidence="1">Nucleus</location>
    </subcellularLocation>
</comment>
<keyword evidence="5" id="KW-0539">Nucleus</keyword>
<dbReference type="SMART" id="SM01019">
    <property type="entry name" value="B3"/>
    <property type="match status" value="1"/>
</dbReference>
<organism evidence="7 8">
    <name type="scientific">Trifolium medium</name>
    <dbReference type="NCBI Taxonomy" id="97028"/>
    <lineage>
        <taxon>Eukaryota</taxon>
        <taxon>Viridiplantae</taxon>
        <taxon>Streptophyta</taxon>
        <taxon>Embryophyta</taxon>
        <taxon>Tracheophyta</taxon>
        <taxon>Spermatophyta</taxon>
        <taxon>Magnoliopsida</taxon>
        <taxon>eudicotyledons</taxon>
        <taxon>Gunneridae</taxon>
        <taxon>Pentapetalae</taxon>
        <taxon>rosids</taxon>
        <taxon>fabids</taxon>
        <taxon>Fabales</taxon>
        <taxon>Fabaceae</taxon>
        <taxon>Papilionoideae</taxon>
        <taxon>50 kb inversion clade</taxon>
        <taxon>NPAAA clade</taxon>
        <taxon>Hologalegina</taxon>
        <taxon>IRL clade</taxon>
        <taxon>Trifolieae</taxon>
        <taxon>Trifolium</taxon>
    </lineage>
</organism>
<dbReference type="GO" id="GO:0009725">
    <property type="term" value="P:response to hormone"/>
    <property type="evidence" value="ECO:0007669"/>
    <property type="project" value="InterPro"/>
</dbReference>
<evidence type="ECO:0000313" key="7">
    <source>
        <dbReference type="EMBL" id="MCH81612.1"/>
    </source>
</evidence>
<dbReference type="GO" id="GO:0005634">
    <property type="term" value="C:nucleus"/>
    <property type="evidence" value="ECO:0007669"/>
    <property type="project" value="UniProtKB-SubCell"/>
</dbReference>
<dbReference type="Gene3D" id="2.40.330.10">
    <property type="entry name" value="DNA-binding pseudobarrel domain"/>
    <property type="match status" value="1"/>
</dbReference>
<evidence type="ECO:0000256" key="1">
    <source>
        <dbReference type="ARBA" id="ARBA00004123"/>
    </source>
</evidence>
<evidence type="ECO:0000256" key="4">
    <source>
        <dbReference type="ARBA" id="ARBA00023163"/>
    </source>
</evidence>
<keyword evidence="2" id="KW-0805">Transcription regulation</keyword>
<dbReference type="GO" id="GO:0006355">
    <property type="term" value="P:regulation of DNA-templated transcription"/>
    <property type="evidence" value="ECO:0007669"/>
    <property type="project" value="InterPro"/>
</dbReference>
<dbReference type="PANTHER" id="PTHR31384:SF1">
    <property type="entry name" value="AUXIN RESPONSE FACTOR 9"/>
    <property type="match status" value="1"/>
</dbReference>
<dbReference type="EMBL" id="LXQA010002527">
    <property type="protein sequence ID" value="MCH81612.1"/>
    <property type="molecule type" value="Genomic_DNA"/>
</dbReference>
<dbReference type="InterPro" id="IPR015300">
    <property type="entry name" value="DNA-bd_pseudobarrel_sf"/>
</dbReference>
<evidence type="ECO:0000256" key="2">
    <source>
        <dbReference type="ARBA" id="ARBA00023015"/>
    </source>
</evidence>
<comment type="caution">
    <text evidence="7">The sequence shown here is derived from an EMBL/GenBank/DDBJ whole genome shotgun (WGS) entry which is preliminary data.</text>
</comment>
<dbReference type="PANTHER" id="PTHR31384">
    <property type="entry name" value="AUXIN RESPONSE FACTOR 4-RELATED"/>
    <property type="match status" value="1"/>
</dbReference>
<keyword evidence="3" id="KW-0238">DNA-binding</keyword>
<reference evidence="7 8" key="1">
    <citation type="journal article" date="2018" name="Front. Plant Sci.">
        <title>Red Clover (Trifolium pratense) and Zigzag Clover (T. medium) - A Picture of Genomic Similarities and Differences.</title>
        <authorList>
            <person name="Dluhosova J."/>
            <person name="Istvanek J."/>
            <person name="Nedelnik J."/>
            <person name="Repkova J."/>
        </authorList>
    </citation>
    <scope>NUCLEOTIDE SEQUENCE [LARGE SCALE GENOMIC DNA]</scope>
    <source>
        <strain evidence="8">cv. 10/8</strain>
        <tissue evidence="7">Leaf</tissue>
    </source>
</reference>
<evidence type="ECO:0000256" key="3">
    <source>
        <dbReference type="ARBA" id="ARBA00023125"/>
    </source>
</evidence>
<proteinExistence type="predicted"/>
<name>A0A392M2Q6_9FABA</name>
<keyword evidence="8" id="KW-1185">Reference proteome</keyword>
<dbReference type="InterPro" id="IPR003340">
    <property type="entry name" value="B3_DNA-bd"/>
</dbReference>
<sequence length="105" mass="12225">MVASLFPGNMPQNAFLLWICHNQHQLKNWLPRDLHGYEWCFKHIFRGQPRRHLLTTTGWSTFVTYKRLVAGDTFVFLRVENGELRVGVRRLARPSSSMPLSVLSS</sequence>
<dbReference type="AlphaFoldDB" id="A0A392M2Q6"/>
<dbReference type="InterPro" id="IPR044835">
    <property type="entry name" value="ARF_plant"/>
</dbReference>
<dbReference type="Pfam" id="PF02362">
    <property type="entry name" value="B3"/>
    <property type="match status" value="1"/>
</dbReference>
<dbReference type="SUPFAM" id="SSF101936">
    <property type="entry name" value="DNA-binding pseudobarrel domain"/>
    <property type="match status" value="1"/>
</dbReference>
<dbReference type="PROSITE" id="PS50863">
    <property type="entry name" value="B3"/>
    <property type="match status" value="1"/>
</dbReference>